<reference evidence="2 3" key="1">
    <citation type="submission" date="2023-01" db="EMBL/GenBank/DDBJ databases">
        <title>Novel diversity within Roseofilum (Cyanobacteria; Desertifilaceae) from marine benthic mats with descriptions of four novel species.</title>
        <authorList>
            <person name="Wang Y."/>
            <person name="Berthold D.E."/>
            <person name="Hu J."/>
            <person name="Lefler F.W."/>
            <person name="Laughinghouse H.D. IV."/>
        </authorList>
    </citation>
    <scope>NUCLEOTIDE SEQUENCE [LARGE SCALE GENOMIC DNA]</scope>
    <source>
        <strain evidence="2 3">BLCC-M154</strain>
    </source>
</reference>
<comment type="caution">
    <text evidence="2">The sequence shown here is derived from an EMBL/GenBank/DDBJ whole genome shotgun (WGS) entry which is preliminary data.</text>
</comment>
<dbReference type="EMBL" id="JAQOSP010000126">
    <property type="protein sequence ID" value="MDJ1171758.1"/>
    <property type="molecule type" value="Genomic_DNA"/>
</dbReference>
<dbReference type="Proteomes" id="UP001235303">
    <property type="component" value="Unassembled WGS sequence"/>
</dbReference>
<dbReference type="InterPro" id="IPR036415">
    <property type="entry name" value="Lamin_tail_dom_sf"/>
</dbReference>
<proteinExistence type="predicted"/>
<sequence>MEVVLSKILYKGSIKGSQSDEYIEIVNYGDKSVDLSGFKVLSCGTNEEFIFPEGTSLDPSKTCRVYTNQINQASGGFSFEHKTAIWNDQGGTGKLFDAQGNEISSISYSSDAKVAIAEIGYKGAIKGSQSDEYIEIANYSDKSADLSGWKVVSSGRNKEFIFPEGTTLASSQTFRVYTDQINQQSGGFSFEHKSALWNDQGGTGKLFDAQGNEVSSYSYQNSN</sequence>
<protein>
    <submittedName>
        <fullName evidence="2">Lamin tail domain-containing protein</fullName>
    </submittedName>
</protein>
<dbReference type="PROSITE" id="PS51841">
    <property type="entry name" value="LTD"/>
    <property type="match status" value="1"/>
</dbReference>
<name>A0ABT7B0A9_9CYAN</name>
<dbReference type="RefSeq" id="WP_283755512.1">
    <property type="nucleotide sequence ID" value="NZ_JAQOSP010000126.1"/>
</dbReference>
<evidence type="ECO:0000259" key="1">
    <source>
        <dbReference type="PROSITE" id="PS51841"/>
    </source>
</evidence>
<dbReference type="Gene3D" id="2.60.40.1260">
    <property type="entry name" value="Lamin Tail domain"/>
    <property type="match status" value="2"/>
</dbReference>
<feature type="domain" description="LTD" evidence="1">
    <location>
        <begin position="104"/>
        <end position="221"/>
    </location>
</feature>
<gene>
    <name evidence="2" type="ORF">PMG71_20220</name>
</gene>
<accession>A0ABT7B0A9</accession>
<dbReference type="InterPro" id="IPR001322">
    <property type="entry name" value="Lamin_tail_dom"/>
</dbReference>
<organism evidence="2 3">
    <name type="scientific">Roseofilum acuticapitatum BLCC-M154</name>
    <dbReference type="NCBI Taxonomy" id="3022444"/>
    <lineage>
        <taxon>Bacteria</taxon>
        <taxon>Bacillati</taxon>
        <taxon>Cyanobacteriota</taxon>
        <taxon>Cyanophyceae</taxon>
        <taxon>Desertifilales</taxon>
        <taxon>Desertifilaceae</taxon>
        <taxon>Roseofilum</taxon>
        <taxon>Roseofilum acuticapitatum</taxon>
    </lineage>
</organism>
<dbReference type="Pfam" id="PF00932">
    <property type="entry name" value="LTD"/>
    <property type="match status" value="2"/>
</dbReference>
<evidence type="ECO:0000313" key="2">
    <source>
        <dbReference type="EMBL" id="MDJ1171758.1"/>
    </source>
</evidence>
<evidence type="ECO:0000313" key="3">
    <source>
        <dbReference type="Proteomes" id="UP001235303"/>
    </source>
</evidence>
<dbReference type="SUPFAM" id="SSF74853">
    <property type="entry name" value="Lamin A/C globular tail domain"/>
    <property type="match status" value="2"/>
</dbReference>
<keyword evidence="3" id="KW-1185">Reference proteome</keyword>